<evidence type="ECO:0000256" key="1">
    <source>
        <dbReference type="ARBA" id="ARBA00022679"/>
    </source>
</evidence>
<dbReference type="GO" id="GO:0006351">
    <property type="term" value="P:DNA-templated transcription"/>
    <property type="evidence" value="ECO:0007669"/>
    <property type="project" value="InterPro"/>
</dbReference>
<evidence type="ECO:0000259" key="4">
    <source>
        <dbReference type="PROSITE" id="PS50507"/>
    </source>
</evidence>
<dbReference type="InterPro" id="IPR007094">
    <property type="entry name" value="RNA-dir_pol_PSvirus"/>
</dbReference>
<organism evidence="5">
    <name type="scientific">Hubei partiti-like virus 52</name>
    <dbReference type="NCBI Taxonomy" id="1923061"/>
    <lineage>
        <taxon>Viruses</taxon>
        <taxon>Riboviria</taxon>
    </lineage>
</organism>
<evidence type="ECO:0000313" key="5">
    <source>
        <dbReference type="EMBL" id="APG78280.1"/>
    </source>
</evidence>
<sequence length="430" mass="49104">MTISSMILDGDKATLWCGCQRQHSIFVTPTKCRSNSREVTHNIRSFLSAHSETPPSDFDKYDADLSDLLLDTHYPTHFNDLIDRFVEKSSCGLFFKEQYGYRTQGDVLQDPVAVHTARTYIHRIKSGLPVKTTPWHVVCVSAKFDFDTKETKHRVIWVPDMCRLWAEKMFAQDIYDTIDFDRVVPTPENRCYSLCGEDTIDTDFSGFDASVPAWLINAAFDRIKETFDFSTYICGSPVSKRYSLERLFEWVRYGFIHSQYQSLSLRGTKHHGVPSGSAFTWLINTICSRMLLDYVTKHLGLKESVVDTYGDDGHITHAKPHSEAICEVLTSLSFSVKIDFASPCGHNTYCKTECHNGIPFHEGLWARNILACCREGYEGAVAWCLLKSNSWTILQESQLRSLATRPDKFPTWLLYMFGKGRPLGTFEIPP</sequence>
<dbReference type="EMBL" id="KX884165">
    <property type="protein sequence ID" value="APG78280.1"/>
    <property type="molecule type" value="Genomic_RNA"/>
</dbReference>
<reference evidence="5" key="1">
    <citation type="journal article" date="2016" name="Nature">
        <title>Redefining the invertebrate RNA virosphere.</title>
        <authorList>
            <person name="Shi M."/>
            <person name="Lin X.D."/>
            <person name="Tian J.H."/>
            <person name="Chen L.J."/>
            <person name="Chen X."/>
            <person name="Li C.X."/>
            <person name="Qin X.C."/>
            <person name="Li J."/>
            <person name="Cao J.P."/>
            <person name="Eden J.S."/>
            <person name="Buchmann J."/>
            <person name="Wang W."/>
            <person name="Xu J."/>
            <person name="Holmes E.C."/>
            <person name="Zhang Y.Z."/>
        </authorList>
    </citation>
    <scope>NUCLEOTIDE SEQUENCE</scope>
    <source>
        <strain evidence="5">Spider134151</strain>
    </source>
</reference>
<dbReference type="GO" id="GO:0003723">
    <property type="term" value="F:RNA binding"/>
    <property type="evidence" value="ECO:0007669"/>
    <property type="project" value="InterPro"/>
</dbReference>
<dbReference type="InterPro" id="IPR043502">
    <property type="entry name" value="DNA/RNA_pol_sf"/>
</dbReference>
<dbReference type="SUPFAM" id="SSF56672">
    <property type="entry name" value="DNA/RNA polymerases"/>
    <property type="match status" value="1"/>
</dbReference>
<dbReference type="PROSITE" id="PS50507">
    <property type="entry name" value="RDRP_SSRNA_POS"/>
    <property type="match status" value="1"/>
</dbReference>
<dbReference type="GO" id="GO:0039694">
    <property type="term" value="P:viral RNA genome replication"/>
    <property type="evidence" value="ECO:0007669"/>
    <property type="project" value="InterPro"/>
</dbReference>
<feature type="domain" description="RdRp catalytic" evidence="4">
    <location>
        <begin position="197"/>
        <end position="325"/>
    </location>
</feature>
<evidence type="ECO:0000256" key="3">
    <source>
        <dbReference type="ARBA" id="ARBA00022953"/>
    </source>
</evidence>
<keyword evidence="3" id="KW-0693">Viral RNA replication</keyword>
<proteinExistence type="predicted"/>
<accession>A0A1L3KLI4</accession>
<dbReference type="GO" id="GO:0003968">
    <property type="term" value="F:RNA-directed RNA polymerase activity"/>
    <property type="evidence" value="ECO:0007669"/>
    <property type="project" value="InterPro"/>
</dbReference>
<name>A0A1L3KLI4_9VIRU</name>
<dbReference type="InterPro" id="IPR001205">
    <property type="entry name" value="RNA-dir_pol_C"/>
</dbReference>
<keyword evidence="1" id="KW-0808">Transferase</keyword>
<evidence type="ECO:0000256" key="2">
    <source>
        <dbReference type="ARBA" id="ARBA00022695"/>
    </source>
</evidence>
<dbReference type="Pfam" id="PF00680">
    <property type="entry name" value="RdRP_1"/>
    <property type="match status" value="1"/>
</dbReference>
<protein>
    <submittedName>
        <fullName evidence="5">RdRp</fullName>
    </submittedName>
</protein>
<keyword evidence="2" id="KW-0548">Nucleotidyltransferase</keyword>